<comment type="similarity">
    <text evidence="2">Belongs to the EamA transporter family.</text>
</comment>
<dbReference type="SUPFAM" id="SSF103481">
    <property type="entry name" value="Multidrug resistance efflux transporter EmrE"/>
    <property type="match status" value="2"/>
</dbReference>
<feature type="transmembrane region" description="Helical" evidence="6">
    <location>
        <begin position="60"/>
        <end position="79"/>
    </location>
</feature>
<feature type="transmembrane region" description="Helical" evidence="6">
    <location>
        <begin position="170"/>
        <end position="193"/>
    </location>
</feature>
<evidence type="ECO:0000259" key="7">
    <source>
        <dbReference type="Pfam" id="PF00892"/>
    </source>
</evidence>
<dbReference type="RefSeq" id="WP_256550267.1">
    <property type="nucleotide sequence ID" value="NZ_CP101751.1"/>
</dbReference>
<feature type="transmembrane region" description="Helical" evidence="6">
    <location>
        <begin position="144"/>
        <end position="164"/>
    </location>
</feature>
<keyword evidence="5 6" id="KW-0472">Membrane</keyword>
<accession>A0ABY5IQW5</accession>
<dbReference type="Proteomes" id="UP001059844">
    <property type="component" value="Chromosome"/>
</dbReference>
<sequence length="288" mass="31992">MLFLLFSILCSVSVGILFKIAKRYPVSFQQIINYNYVIAILLCYSAYQPDIKVVNSNAPWIVYGALSVLLPTVFLVLAASVQHIGIVKTDIAQRFSLIISIMAAFLVFHETISPIKWLGLAIGLIAIFLILYRKESNPNDQNNWKYPVVVLLGFGIIDICFKLIATHNEIPYTTSLFLVFCGALVIATVITVFRLISKKEKLNGVSLLFGVILGLLNFGNILFYLKAHKALSDNPSTVFASMNFGVIILGTLIGILVFKEKVSRLNYLGIFLAVLAIIVITISQLYTF</sequence>
<evidence type="ECO:0000256" key="5">
    <source>
        <dbReference type="ARBA" id="ARBA00023136"/>
    </source>
</evidence>
<evidence type="ECO:0000256" key="6">
    <source>
        <dbReference type="SAM" id="Phobius"/>
    </source>
</evidence>
<dbReference type="PANTHER" id="PTHR32322:SF2">
    <property type="entry name" value="EAMA DOMAIN-CONTAINING PROTEIN"/>
    <property type="match status" value="1"/>
</dbReference>
<dbReference type="PANTHER" id="PTHR32322">
    <property type="entry name" value="INNER MEMBRANE TRANSPORTER"/>
    <property type="match status" value="1"/>
</dbReference>
<protein>
    <submittedName>
        <fullName evidence="8">DMT family transporter</fullName>
    </submittedName>
</protein>
<evidence type="ECO:0000256" key="2">
    <source>
        <dbReference type="ARBA" id="ARBA00007362"/>
    </source>
</evidence>
<feature type="domain" description="EamA" evidence="7">
    <location>
        <begin position="2"/>
        <end position="131"/>
    </location>
</feature>
<keyword evidence="3 6" id="KW-0812">Transmembrane</keyword>
<organism evidence="8 9">
    <name type="scientific">Flavobacterium cerinum</name>
    <dbReference type="NCBI Taxonomy" id="2502784"/>
    <lineage>
        <taxon>Bacteria</taxon>
        <taxon>Pseudomonadati</taxon>
        <taxon>Bacteroidota</taxon>
        <taxon>Flavobacteriia</taxon>
        <taxon>Flavobacteriales</taxon>
        <taxon>Flavobacteriaceae</taxon>
        <taxon>Flavobacterium</taxon>
    </lineage>
</organism>
<dbReference type="Gene3D" id="1.10.3730.20">
    <property type="match status" value="1"/>
</dbReference>
<dbReference type="InterPro" id="IPR037185">
    <property type="entry name" value="EmrE-like"/>
</dbReference>
<dbReference type="EMBL" id="CP101751">
    <property type="protein sequence ID" value="UUC44587.1"/>
    <property type="molecule type" value="Genomic_DNA"/>
</dbReference>
<gene>
    <name evidence="8" type="ORF">NOX80_13205</name>
</gene>
<proteinExistence type="inferred from homology"/>
<evidence type="ECO:0000256" key="3">
    <source>
        <dbReference type="ARBA" id="ARBA00022692"/>
    </source>
</evidence>
<keyword evidence="4 6" id="KW-1133">Transmembrane helix</keyword>
<evidence type="ECO:0000256" key="4">
    <source>
        <dbReference type="ARBA" id="ARBA00022989"/>
    </source>
</evidence>
<feature type="transmembrane region" description="Helical" evidence="6">
    <location>
        <begin position="205"/>
        <end position="225"/>
    </location>
</feature>
<comment type="subcellular location">
    <subcellularLocation>
        <location evidence="1">Membrane</location>
        <topology evidence="1">Multi-pass membrane protein</topology>
    </subcellularLocation>
</comment>
<feature type="transmembrane region" description="Helical" evidence="6">
    <location>
        <begin position="265"/>
        <end position="286"/>
    </location>
</feature>
<dbReference type="InterPro" id="IPR000620">
    <property type="entry name" value="EamA_dom"/>
</dbReference>
<dbReference type="Pfam" id="PF00892">
    <property type="entry name" value="EamA"/>
    <property type="match status" value="1"/>
</dbReference>
<reference evidence="8" key="1">
    <citation type="submission" date="2022-07" db="EMBL/GenBank/DDBJ databases">
        <title>Isolation, identification, and degradation of a PFOSA degrading strain from sewage treatment plant.</title>
        <authorList>
            <person name="Zhang L."/>
            <person name="Huo Y."/>
        </authorList>
    </citation>
    <scope>NUCLEOTIDE SEQUENCE</scope>
    <source>
        <strain evidence="8">C1</strain>
    </source>
</reference>
<dbReference type="InterPro" id="IPR050638">
    <property type="entry name" value="AA-Vitamin_Transporters"/>
</dbReference>
<evidence type="ECO:0000256" key="1">
    <source>
        <dbReference type="ARBA" id="ARBA00004141"/>
    </source>
</evidence>
<feature type="transmembrane region" description="Helical" evidence="6">
    <location>
        <begin position="237"/>
        <end position="258"/>
    </location>
</feature>
<evidence type="ECO:0000313" key="8">
    <source>
        <dbReference type="EMBL" id="UUC44587.1"/>
    </source>
</evidence>
<name>A0ABY5IQW5_9FLAO</name>
<feature type="transmembrane region" description="Helical" evidence="6">
    <location>
        <begin position="91"/>
        <end position="109"/>
    </location>
</feature>
<evidence type="ECO:0000313" key="9">
    <source>
        <dbReference type="Proteomes" id="UP001059844"/>
    </source>
</evidence>
<keyword evidence="9" id="KW-1185">Reference proteome</keyword>